<protein>
    <recommendedName>
        <fullName evidence="4">DUF4199 domain-containing protein</fullName>
    </recommendedName>
</protein>
<dbReference type="AlphaFoldDB" id="A0A1B1S8I1"/>
<evidence type="ECO:0000313" key="2">
    <source>
        <dbReference type="EMBL" id="ANU63107.2"/>
    </source>
</evidence>
<name>A0A1B1S8I1_9BACT</name>
<organism evidence="2 3">
    <name type="scientific">Muribaculum intestinale</name>
    <dbReference type="NCBI Taxonomy" id="1796646"/>
    <lineage>
        <taxon>Bacteria</taxon>
        <taxon>Pseudomonadati</taxon>
        <taxon>Bacteroidota</taxon>
        <taxon>Bacteroidia</taxon>
        <taxon>Bacteroidales</taxon>
        <taxon>Muribaculaceae</taxon>
        <taxon>Muribaculum</taxon>
    </lineage>
</organism>
<keyword evidence="3" id="KW-1185">Reference proteome</keyword>
<dbReference type="Pfam" id="PF13858">
    <property type="entry name" value="DUF4199"/>
    <property type="match status" value="1"/>
</dbReference>
<dbReference type="STRING" id="1796646.A4V02_04850"/>
<dbReference type="Proteomes" id="UP000186351">
    <property type="component" value="Chromosome"/>
</dbReference>
<feature type="transmembrane region" description="Helical" evidence="1">
    <location>
        <begin position="82"/>
        <end position="102"/>
    </location>
</feature>
<proteinExistence type="predicted"/>
<gene>
    <name evidence="2" type="ORF">A4V02_04850</name>
</gene>
<keyword evidence="1" id="KW-0812">Transmembrane</keyword>
<keyword evidence="1" id="KW-0472">Membrane</keyword>
<dbReference type="RefSeq" id="WP_084273979.1">
    <property type="nucleotide sequence ID" value="NZ_CAJTAP010000005.1"/>
</dbReference>
<accession>A0A1B1S8I1</accession>
<dbReference type="KEGG" id="pary:A4V02_04850"/>
<feature type="transmembrane region" description="Helical" evidence="1">
    <location>
        <begin position="20"/>
        <end position="37"/>
    </location>
</feature>
<evidence type="ECO:0000313" key="3">
    <source>
        <dbReference type="Proteomes" id="UP000186351"/>
    </source>
</evidence>
<accession>A0A1Z2XK46</accession>
<sequence>MDSSTLKSHSPYKRGADWGAWFGIYLSVLFFVTSYSVSSPVCALIGLLMIIGVPPCIYFMLRKSYVSDNGTTIFSSLWMEGISIFFFGGLIASIVAMIYMRWIDPTFFDSRIDTLIDMYSSMDMQQAQDAADMLTAARDQKLLPKPIELTVDMLWLIVFSGSILSMLISWLVQLTKVAPRVHNQKK</sequence>
<evidence type="ECO:0000256" key="1">
    <source>
        <dbReference type="SAM" id="Phobius"/>
    </source>
</evidence>
<dbReference type="InterPro" id="IPR025250">
    <property type="entry name" value="DUF4199"/>
</dbReference>
<keyword evidence="1" id="KW-1133">Transmembrane helix</keyword>
<feature type="transmembrane region" description="Helical" evidence="1">
    <location>
        <begin position="153"/>
        <end position="172"/>
    </location>
</feature>
<dbReference type="EMBL" id="CP015402">
    <property type="protein sequence ID" value="ANU63107.2"/>
    <property type="molecule type" value="Genomic_DNA"/>
</dbReference>
<dbReference type="GeneID" id="65536176"/>
<evidence type="ECO:0008006" key="4">
    <source>
        <dbReference type="Google" id="ProtNLM"/>
    </source>
</evidence>
<reference evidence="3" key="1">
    <citation type="submission" date="2016-04" db="EMBL/GenBank/DDBJ databases">
        <title>Complete Genome Sequences of Twelve Strains of a Stable Defined Moderately Diverse Mouse Microbiota 2 (sDMDMm2).</title>
        <authorList>
            <person name="Uchimura Y."/>
            <person name="Wyss M."/>
            <person name="Brugiroux S."/>
            <person name="Limenitakis J.P."/>
            <person name="Stecher B."/>
            <person name="McCoy K.D."/>
            <person name="Macpherson A.J."/>
        </authorList>
    </citation>
    <scope>NUCLEOTIDE SEQUENCE [LARGE SCALE GENOMIC DNA]</scope>
    <source>
        <strain evidence="3">YL27</strain>
    </source>
</reference>
<dbReference type="OrthoDB" id="1100251at2"/>
<feature type="transmembrane region" description="Helical" evidence="1">
    <location>
        <begin position="43"/>
        <end position="61"/>
    </location>
</feature>